<feature type="transmembrane region" description="Helical" evidence="2">
    <location>
        <begin position="785"/>
        <end position="807"/>
    </location>
</feature>
<feature type="transmembrane region" description="Helical" evidence="2">
    <location>
        <begin position="375"/>
        <end position="392"/>
    </location>
</feature>
<feature type="transmembrane region" description="Helical" evidence="2">
    <location>
        <begin position="275"/>
        <end position="291"/>
    </location>
</feature>
<sequence>MFMDYGFIWLLPLALLVIPAAVCYVLFSKINALGDSLDIITEELSALQKMIRDSRKEYRKPAGPAKKAIVEEREQTAENTPAEMRQETAKTSGEEAPVPHAPAAYWWEQSEPIRPSVVEIPVKEKDERKQETIGQETESAGQKEDTTEQAADRQDRKPFPAADRPVRSSEEDAARERQDSGLSRVMSRFAEKDTARERQDGEPPRVMDCSAGSSEEDAASDRDEAVFAGQGTNYEKFIGENLFGKIGIIVFIIGIGFFVKYAIDQNWINETARTMLGYAVGAGMLVLAERLHRRYHTFTSLLAGGAFGVFYLITAIAFHYYGLFSQTMAFVILCATTLFMSVISILYDRKELAVTALVGGFLAPFIVSTDSDSVITLQIYISILNIGMFALAMYRKWGILPIVAFCFTYIILWMTTLAGGWQFLLSPTGYTVLLGFATLFYFIFLLPVIFILRTPCSKSIRRAMLSVVTGNSFLYLLYGDYVLRRCGMSFDNDGFIAFFIAAVNLAAYLYLRFRISGQDTLRSLMLGLTITFVSIGIPMQFDTTNLLMMWATEAVILLWLFTREKDRIFETGAVVLSVLTLVSLLLCRLLCENLADTGHSLFFNGNFLVMLFLSISSFVFAVILQRHRALFSEDHRLISYAPCNAVAYSVGFLLLYLGLWDDFHFHLENVVADLASLLALNVLLSAGAGILRNRFEIDRYRVFYDITVYFAAGLYAMAVWNYTGTDGNLLKWIMTCVTAAYLIYVMRGLLLAMPDNRKQHTEFAIISTLVWLTATRLLMVTFNEYGFSTAFSLSLGFAAFTLMCVGMRCHSKQVRIVSLTEFGIVLGKLVLNDVWSMPALGKIIVFISLGILLLTLSFLYQKLKDVLFKEEEEK</sequence>
<feature type="transmembrane region" description="Helical" evidence="2">
    <location>
        <begin position="464"/>
        <end position="483"/>
    </location>
</feature>
<dbReference type="eggNOG" id="COG5373">
    <property type="taxonomic scope" value="Bacteria"/>
</dbReference>
<feature type="transmembrane region" description="Helical" evidence="2">
    <location>
        <begin position="547"/>
        <end position="562"/>
    </location>
</feature>
<feature type="transmembrane region" description="Helical" evidence="2">
    <location>
        <begin position="574"/>
        <end position="595"/>
    </location>
</feature>
<dbReference type="EMBL" id="AEWX01000001">
    <property type="protein sequence ID" value="EGC21348.1"/>
    <property type="molecule type" value="Genomic_DNA"/>
</dbReference>
<feature type="transmembrane region" description="Helical" evidence="2">
    <location>
        <begin position="607"/>
        <end position="625"/>
    </location>
</feature>
<evidence type="ECO:0000256" key="2">
    <source>
        <dbReference type="SAM" id="Phobius"/>
    </source>
</evidence>
<feature type="transmembrane region" description="Helical" evidence="2">
    <location>
        <begin position="298"/>
        <end position="321"/>
    </location>
</feature>
<keyword evidence="2" id="KW-0472">Membrane</keyword>
<name>F0F3D2_9BACT</name>
<feature type="transmembrane region" description="Helical" evidence="2">
    <location>
        <begin position="671"/>
        <end position="691"/>
    </location>
</feature>
<feature type="transmembrane region" description="Helical" evidence="2">
    <location>
        <begin position="762"/>
        <end position="779"/>
    </location>
</feature>
<reference evidence="3 4" key="1">
    <citation type="submission" date="2011-01" db="EMBL/GenBank/DDBJ databases">
        <authorList>
            <person name="Muzny D."/>
            <person name="Qin X."/>
            <person name="Deng J."/>
            <person name="Jiang H."/>
            <person name="Liu Y."/>
            <person name="Qu J."/>
            <person name="Song X.-Z."/>
            <person name="Zhang L."/>
            <person name="Thornton R."/>
            <person name="Coyle M."/>
            <person name="Francisco L."/>
            <person name="Jackson L."/>
            <person name="Javaid M."/>
            <person name="Korchina V."/>
            <person name="Kovar C."/>
            <person name="Mata R."/>
            <person name="Mathew T."/>
            <person name="Ngo R."/>
            <person name="Nguyen L."/>
            <person name="Nguyen N."/>
            <person name="Okwuonu G."/>
            <person name="Ongeri F."/>
            <person name="Pham C."/>
            <person name="Simmons D."/>
            <person name="Wilczek-Boney K."/>
            <person name="Hale W."/>
            <person name="Jakkamsetti A."/>
            <person name="Pham P."/>
            <person name="Ruth R."/>
            <person name="San Lucas F."/>
            <person name="Warren J."/>
            <person name="Zhang J."/>
            <person name="Zhao Z."/>
            <person name="Zhou C."/>
            <person name="Zhu D."/>
            <person name="Lee S."/>
            <person name="Bess C."/>
            <person name="Blankenburg K."/>
            <person name="Forbes L."/>
            <person name="Fu Q."/>
            <person name="Gubbala S."/>
            <person name="Hirani K."/>
            <person name="Jayaseelan J.C."/>
            <person name="Lara F."/>
            <person name="Munidasa M."/>
            <person name="Palculict T."/>
            <person name="Patil S."/>
            <person name="Pu L.-L."/>
            <person name="Saada N."/>
            <person name="Tang L."/>
            <person name="Weissenberger G."/>
            <person name="Zhu Y."/>
            <person name="Hemphill L."/>
            <person name="Shang Y."/>
            <person name="Youmans B."/>
            <person name="Ayvaz T."/>
            <person name="Ross M."/>
            <person name="Santibanez J."/>
            <person name="Aqrawi P."/>
            <person name="Gross S."/>
            <person name="Joshi V."/>
            <person name="Fowler G."/>
            <person name="Nazareth L."/>
            <person name="Reid J."/>
            <person name="Worley K."/>
            <person name="Petrosino J."/>
            <person name="Highlander S."/>
            <person name="Gibbs R."/>
        </authorList>
    </citation>
    <scope>NUCLEOTIDE SEQUENCE [LARGE SCALE GENOMIC DNA]</scope>
    <source>
        <strain evidence="3 4">DSM 16608</strain>
    </source>
</reference>
<dbReference type="STRING" id="888743.HMPREF9141_0098"/>
<dbReference type="AlphaFoldDB" id="F0F3D2"/>
<feature type="transmembrane region" description="Helical" evidence="2">
    <location>
        <begin position="495"/>
        <end position="511"/>
    </location>
</feature>
<proteinExistence type="predicted"/>
<organism evidence="3 4">
    <name type="scientific">Prevotella multiformis DSM 16608</name>
    <dbReference type="NCBI Taxonomy" id="888743"/>
    <lineage>
        <taxon>Bacteria</taxon>
        <taxon>Pseudomonadati</taxon>
        <taxon>Bacteroidota</taxon>
        <taxon>Bacteroidia</taxon>
        <taxon>Bacteroidales</taxon>
        <taxon>Prevotellaceae</taxon>
        <taxon>Prevotella</taxon>
    </lineage>
</organism>
<feature type="transmembrane region" description="Helical" evidence="2">
    <location>
        <begin position="6"/>
        <end position="27"/>
    </location>
</feature>
<feature type="transmembrane region" description="Helical" evidence="2">
    <location>
        <begin position="637"/>
        <end position="659"/>
    </location>
</feature>
<feature type="transmembrane region" description="Helical" evidence="2">
    <location>
        <begin position="729"/>
        <end position="750"/>
    </location>
</feature>
<keyword evidence="2" id="KW-1133">Transmembrane helix</keyword>
<feature type="transmembrane region" description="Helical" evidence="2">
    <location>
        <begin position="242"/>
        <end position="263"/>
    </location>
</feature>
<dbReference type="InterPro" id="IPR019286">
    <property type="entry name" value="DUF2339_TM"/>
</dbReference>
<comment type="caution">
    <text evidence="3">The sequence shown here is derived from an EMBL/GenBank/DDBJ whole genome shotgun (WGS) entry which is preliminary data.</text>
</comment>
<feature type="transmembrane region" description="Helical" evidence="2">
    <location>
        <begin position="399"/>
        <end position="424"/>
    </location>
</feature>
<evidence type="ECO:0000313" key="4">
    <source>
        <dbReference type="Proteomes" id="UP000005697"/>
    </source>
</evidence>
<evidence type="ECO:0008006" key="5">
    <source>
        <dbReference type="Google" id="ProtNLM"/>
    </source>
</evidence>
<feature type="region of interest" description="Disordered" evidence="1">
    <location>
        <begin position="118"/>
        <end position="222"/>
    </location>
</feature>
<feature type="transmembrane region" description="Helical" evidence="2">
    <location>
        <begin position="430"/>
        <end position="452"/>
    </location>
</feature>
<gene>
    <name evidence="3" type="ORF">HMPREF9141_0098</name>
</gene>
<dbReference type="Proteomes" id="UP000005697">
    <property type="component" value="Unassembled WGS sequence"/>
</dbReference>
<feature type="transmembrane region" description="Helical" evidence="2">
    <location>
        <begin position="352"/>
        <end position="369"/>
    </location>
</feature>
<feature type="region of interest" description="Disordered" evidence="1">
    <location>
        <begin position="61"/>
        <end position="98"/>
    </location>
</feature>
<feature type="compositionally biased region" description="Basic and acidic residues" evidence="1">
    <location>
        <begin position="189"/>
        <end position="205"/>
    </location>
</feature>
<protein>
    <recommendedName>
        <fullName evidence="5">DUF2339 domain-containing protein</fullName>
    </recommendedName>
</protein>
<evidence type="ECO:0000313" key="3">
    <source>
        <dbReference type="EMBL" id="EGC21348.1"/>
    </source>
</evidence>
<dbReference type="HOGENOM" id="CLU_014077_0_0_10"/>
<feature type="transmembrane region" description="Helical" evidence="2">
    <location>
        <begin position="523"/>
        <end position="541"/>
    </location>
</feature>
<dbReference type="PANTHER" id="PTHR38434">
    <property type="entry name" value="BLL2549 PROTEIN"/>
    <property type="match status" value="1"/>
</dbReference>
<feature type="transmembrane region" description="Helical" evidence="2">
    <location>
        <begin position="703"/>
        <end position="723"/>
    </location>
</feature>
<keyword evidence="2" id="KW-0812">Transmembrane</keyword>
<feature type="compositionally biased region" description="Basic and acidic residues" evidence="1">
    <location>
        <begin position="141"/>
        <end position="179"/>
    </location>
</feature>
<evidence type="ECO:0000256" key="1">
    <source>
        <dbReference type="SAM" id="MobiDB-lite"/>
    </source>
</evidence>
<dbReference type="PANTHER" id="PTHR38434:SF1">
    <property type="entry name" value="BLL2549 PROTEIN"/>
    <property type="match status" value="1"/>
</dbReference>
<feature type="transmembrane region" description="Helical" evidence="2">
    <location>
        <begin position="843"/>
        <end position="860"/>
    </location>
</feature>
<keyword evidence="4" id="KW-1185">Reference proteome</keyword>
<accession>F0F3D2</accession>
<dbReference type="Pfam" id="PF10101">
    <property type="entry name" value="DUF2339"/>
    <property type="match status" value="1"/>
</dbReference>
<feature type="transmembrane region" description="Helical" evidence="2">
    <location>
        <begin position="327"/>
        <end position="347"/>
    </location>
</feature>
<feature type="compositionally biased region" description="Basic and acidic residues" evidence="1">
    <location>
        <begin position="121"/>
        <end position="131"/>
    </location>
</feature>